<dbReference type="GO" id="GO:0045944">
    <property type="term" value="P:positive regulation of transcription by RNA polymerase II"/>
    <property type="evidence" value="ECO:0007669"/>
    <property type="project" value="TreeGrafter"/>
</dbReference>
<dbReference type="STRING" id="6216.A0A158QEI5"/>
<dbReference type="OrthoDB" id="5771769at2759"/>
<evidence type="ECO:0000256" key="8">
    <source>
        <dbReference type="ARBA" id="ARBA00023242"/>
    </source>
</evidence>
<dbReference type="SUPFAM" id="SSF57716">
    <property type="entry name" value="Glucocorticoid receptor-like (DNA-binding domain)"/>
    <property type="match status" value="2"/>
</dbReference>
<dbReference type="EMBL" id="UYSG01010936">
    <property type="protein sequence ID" value="VDL59771.1"/>
    <property type="molecule type" value="Genomic_DNA"/>
</dbReference>
<keyword evidence="2" id="KW-0863">Zinc-finger</keyword>
<feature type="compositionally biased region" description="Polar residues" evidence="9">
    <location>
        <begin position="28"/>
        <end position="40"/>
    </location>
</feature>
<feature type="compositionally biased region" description="Low complexity" evidence="9">
    <location>
        <begin position="374"/>
        <end position="389"/>
    </location>
</feature>
<name>A0A158QEI5_HYMDI</name>
<dbReference type="GO" id="GO:0004879">
    <property type="term" value="F:nuclear receptor activity"/>
    <property type="evidence" value="ECO:0007669"/>
    <property type="project" value="TreeGrafter"/>
</dbReference>
<dbReference type="Gene3D" id="1.10.565.10">
    <property type="entry name" value="Retinoid X Receptor"/>
    <property type="match status" value="1"/>
</dbReference>
<feature type="compositionally biased region" description="Polar residues" evidence="9">
    <location>
        <begin position="143"/>
        <end position="153"/>
    </location>
</feature>
<dbReference type="GO" id="GO:0000122">
    <property type="term" value="P:negative regulation of transcription by RNA polymerase II"/>
    <property type="evidence" value="ECO:0007669"/>
    <property type="project" value="TreeGrafter"/>
</dbReference>
<organism evidence="14">
    <name type="scientific">Hymenolepis diminuta</name>
    <name type="common">Rat tapeworm</name>
    <dbReference type="NCBI Taxonomy" id="6216"/>
    <lineage>
        <taxon>Eukaryota</taxon>
        <taxon>Metazoa</taxon>
        <taxon>Spiralia</taxon>
        <taxon>Lophotrochozoa</taxon>
        <taxon>Platyhelminthes</taxon>
        <taxon>Cestoda</taxon>
        <taxon>Eucestoda</taxon>
        <taxon>Cyclophyllidea</taxon>
        <taxon>Hymenolepididae</taxon>
        <taxon>Hymenolepis</taxon>
    </lineage>
</organism>
<dbReference type="AlphaFoldDB" id="A0A158QEI5"/>
<reference evidence="12 13" key="2">
    <citation type="submission" date="2018-11" db="EMBL/GenBank/DDBJ databases">
        <authorList>
            <consortium name="Pathogen Informatics"/>
        </authorList>
    </citation>
    <scope>NUCLEOTIDE SEQUENCE [LARGE SCALE GENOMIC DNA]</scope>
</reference>
<evidence type="ECO:0000256" key="6">
    <source>
        <dbReference type="ARBA" id="ARBA00023163"/>
    </source>
</evidence>
<dbReference type="CDD" id="cd07179">
    <property type="entry name" value="2DBD_NR_DBD2"/>
    <property type="match status" value="1"/>
</dbReference>
<evidence type="ECO:0000256" key="2">
    <source>
        <dbReference type="ARBA" id="ARBA00022771"/>
    </source>
</evidence>
<dbReference type="InterPro" id="IPR001628">
    <property type="entry name" value="Znf_hrmn_rcpt"/>
</dbReference>
<evidence type="ECO:0000256" key="7">
    <source>
        <dbReference type="ARBA" id="ARBA00023170"/>
    </source>
</evidence>
<evidence type="ECO:0000313" key="14">
    <source>
        <dbReference type="WBParaSite" id="HDID_0000745501-mRNA-1"/>
    </source>
</evidence>
<dbReference type="SMART" id="SM00399">
    <property type="entry name" value="ZnF_C4"/>
    <property type="match status" value="2"/>
</dbReference>
<gene>
    <name evidence="12" type="ORF">HDID_LOCUS7453</name>
</gene>
<dbReference type="Proteomes" id="UP000274504">
    <property type="component" value="Unassembled WGS sequence"/>
</dbReference>
<dbReference type="InterPro" id="IPR013088">
    <property type="entry name" value="Znf_NHR/GATA"/>
</dbReference>
<feature type="region of interest" description="Disordered" evidence="9">
    <location>
        <begin position="818"/>
        <end position="839"/>
    </location>
</feature>
<dbReference type="InterPro" id="IPR035500">
    <property type="entry name" value="NHR-like_dom_sf"/>
</dbReference>
<reference evidence="14" key="1">
    <citation type="submission" date="2016-04" db="UniProtKB">
        <authorList>
            <consortium name="WormBaseParasite"/>
        </authorList>
    </citation>
    <scope>IDENTIFICATION</scope>
</reference>
<dbReference type="InterPro" id="IPR000536">
    <property type="entry name" value="Nucl_hrmn_rcpt_lig-bd"/>
</dbReference>
<dbReference type="PROSITE" id="PS51843">
    <property type="entry name" value="NR_LBD"/>
    <property type="match status" value="1"/>
</dbReference>
<evidence type="ECO:0000256" key="9">
    <source>
        <dbReference type="SAM" id="MobiDB-lite"/>
    </source>
</evidence>
<evidence type="ECO:0000313" key="12">
    <source>
        <dbReference type="EMBL" id="VDL59771.1"/>
    </source>
</evidence>
<evidence type="ECO:0000259" key="11">
    <source>
        <dbReference type="PROSITE" id="PS51843"/>
    </source>
</evidence>
<feature type="domain" description="Nuclear receptor" evidence="10">
    <location>
        <begin position="175"/>
        <end position="252"/>
    </location>
</feature>
<dbReference type="PANTHER" id="PTHR24082:SF473">
    <property type="entry name" value="ECDYSONE-INDUCED PROTEIN 75B, ISOFORM B"/>
    <property type="match status" value="1"/>
</dbReference>
<keyword evidence="1" id="KW-0479">Metal-binding</keyword>
<evidence type="ECO:0000259" key="10">
    <source>
        <dbReference type="PROSITE" id="PS51030"/>
    </source>
</evidence>
<feature type="domain" description="Nuclear receptor" evidence="10">
    <location>
        <begin position="260"/>
        <end position="336"/>
    </location>
</feature>
<keyword evidence="7" id="KW-0675">Receptor</keyword>
<dbReference type="WBParaSite" id="HDID_0000745501-mRNA-1">
    <property type="protein sequence ID" value="HDID_0000745501-mRNA-1"/>
    <property type="gene ID" value="HDID_0000745501"/>
</dbReference>
<evidence type="ECO:0000256" key="3">
    <source>
        <dbReference type="ARBA" id="ARBA00022833"/>
    </source>
</evidence>
<dbReference type="PROSITE" id="PS51030">
    <property type="entry name" value="NUCLEAR_REC_DBD_2"/>
    <property type="match status" value="2"/>
</dbReference>
<evidence type="ECO:0000256" key="4">
    <source>
        <dbReference type="ARBA" id="ARBA00023015"/>
    </source>
</evidence>
<dbReference type="PANTHER" id="PTHR24082">
    <property type="entry name" value="NUCLEAR HORMONE RECEPTOR"/>
    <property type="match status" value="1"/>
</dbReference>
<dbReference type="InterPro" id="IPR050234">
    <property type="entry name" value="Nuclear_hormone_rcpt_NR1"/>
</dbReference>
<feature type="compositionally biased region" description="Low complexity" evidence="9">
    <location>
        <begin position="109"/>
        <end position="136"/>
    </location>
</feature>
<proteinExistence type="predicted"/>
<dbReference type="GO" id="GO:0008270">
    <property type="term" value="F:zinc ion binding"/>
    <property type="evidence" value="ECO:0007669"/>
    <property type="project" value="UniProtKB-KW"/>
</dbReference>
<dbReference type="Pfam" id="PF00105">
    <property type="entry name" value="zf-C4"/>
    <property type="match status" value="2"/>
</dbReference>
<feature type="compositionally biased region" description="Polar residues" evidence="9">
    <location>
        <begin position="7"/>
        <end position="21"/>
    </location>
</feature>
<accession>A0A158QEI5</accession>
<dbReference type="PRINTS" id="PR00047">
    <property type="entry name" value="STROIDFINGER"/>
</dbReference>
<keyword evidence="8" id="KW-0539">Nucleus</keyword>
<feature type="region of interest" description="Disordered" evidence="9">
    <location>
        <begin position="358"/>
        <end position="405"/>
    </location>
</feature>
<evidence type="ECO:0000256" key="5">
    <source>
        <dbReference type="ARBA" id="ARBA00023125"/>
    </source>
</evidence>
<evidence type="ECO:0000313" key="13">
    <source>
        <dbReference type="Proteomes" id="UP000274504"/>
    </source>
</evidence>
<feature type="region of interest" description="Disordered" evidence="9">
    <location>
        <begin position="1"/>
        <end position="157"/>
    </location>
</feature>
<sequence>MAHTPAATASHSPHSNPNLSQFPPPSLGNPTFGTHWTSTGALRADEPDSSSSLHPTYALLSTPSNLQNDSTQFFHKLPPDHQLNPPPGSSNSNVTSYFPAMDTGGEYYSPQPSSSSSAFNQMPSNQANQQQSSSRQMTDLDGSMSTPSRSTGGVSLPGFTSPESAFYQYQNRMEGQLCQICGELAAGFHHGAYVCEACKKFFMRHSLANGRSTTTCPSGGNCVIVKNSRGRCQQCRYKKCLEVGMSLKDMDAQGELDISNIPCRVCGGRSSGFHFGALTCEGCKGFFRRTEETASRLVCVGGKDNCTITPRSRNVCKSCRFRRCLRAGMSKRGSRIGRQPNAVKFHCAIEIRQMQDNGQPLASDFGHPPRKHSSVPTLTSSSASPSSSSQTNGTHGGGMGDLPQRRASAGACDMAAYSIVTSLPRRKASAPVKMESVGLHLVTASRPGSVQTPISISSIGGGGGSSQISSSTSSAAAAAAAAAAATAAVSGVVGTDEEILVDGLNWFNYGMRMAIEFMRLPATYFKSRFDMSTVEPSQADDEHQVWDHVMNHFHLHSQQVVQFAKLIPGFNQMSLSARGHLVRASLYSEVLLMLSRDYDVTEDRYNFLDFSPAERDIILRHFPIYNRVVEHLKISGRFFQQLNLTHTEFVYACAIGILRQYYILANPAYTDARKLLLLARHSLLATMRSQTESQELVDHKWNRLEALSEMLSSMSKEYRDIAQQLQRSRPDLRYPDLYAEMYEINETSFVPHTLTHMSALTAQSTTDAINATHFPSASTLIQRPVIMQQQHPTTSHTSLASPLSNPHWPILPTNTNNTIKSEDSNWPVHGHWNGNTPSISSANPYQISNFLDSNHPPTQP</sequence>
<dbReference type="SUPFAM" id="SSF48508">
    <property type="entry name" value="Nuclear receptor ligand-binding domain"/>
    <property type="match status" value="1"/>
</dbReference>
<feature type="compositionally biased region" description="Polar residues" evidence="9">
    <location>
        <begin position="49"/>
        <end position="73"/>
    </location>
</feature>
<keyword evidence="4" id="KW-0805">Transcription regulation</keyword>
<feature type="domain" description="NR LBD" evidence="11">
    <location>
        <begin position="509"/>
        <end position="747"/>
    </location>
</feature>
<keyword evidence="5" id="KW-0238">DNA-binding</keyword>
<dbReference type="GO" id="GO:0009755">
    <property type="term" value="P:hormone-mediated signaling pathway"/>
    <property type="evidence" value="ECO:0007669"/>
    <property type="project" value="TreeGrafter"/>
</dbReference>
<dbReference type="GO" id="GO:0030154">
    <property type="term" value="P:cell differentiation"/>
    <property type="evidence" value="ECO:0007669"/>
    <property type="project" value="TreeGrafter"/>
</dbReference>
<dbReference type="Gene3D" id="3.30.50.10">
    <property type="entry name" value="Erythroid Transcription Factor GATA-1, subunit A"/>
    <property type="match status" value="2"/>
</dbReference>
<protein>
    <submittedName>
        <fullName evidence="14">Nuclear receptor domain-containing protein</fullName>
    </submittedName>
</protein>
<dbReference type="GO" id="GO:0000978">
    <property type="term" value="F:RNA polymerase II cis-regulatory region sequence-specific DNA binding"/>
    <property type="evidence" value="ECO:0007669"/>
    <property type="project" value="TreeGrafter"/>
</dbReference>
<keyword evidence="6" id="KW-0804">Transcription</keyword>
<evidence type="ECO:0000256" key="1">
    <source>
        <dbReference type="ARBA" id="ARBA00022723"/>
    </source>
</evidence>
<keyword evidence="3" id="KW-0862">Zinc</keyword>